<organism evidence="2 3">
    <name type="scientific">Bradyrhizobium ontarionense</name>
    <dbReference type="NCBI Taxonomy" id="2898149"/>
    <lineage>
        <taxon>Bacteria</taxon>
        <taxon>Pseudomonadati</taxon>
        <taxon>Pseudomonadota</taxon>
        <taxon>Alphaproteobacteria</taxon>
        <taxon>Hyphomicrobiales</taxon>
        <taxon>Nitrobacteraceae</taxon>
        <taxon>Bradyrhizobium</taxon>
    </lineage>
</organism>
<dbReference type="PANTHER" id="PTHR23150:SF19">
    <property type="entry name" value="FORMYLGLYCINE-GENERATING ENZYME"/>
    <property type="match status" value="1"/>
</dbReference>
<evidence type="ECO:0000313" key="3">
    <source>
        <dbReference type="Proteomes" id="UP001431010"/>
    </source>
</evidence>
<keyword evidence="3" id="KW-1185">Reference proteome</keyword>
<dbReference type="Gene3D" id="3.90.1580.10">
    <property type="entry name" value="paralog of FGE (formylglycine-generating enzyme)"/>
    <property type="match status" value="1"/>
</dbReference>
<gene>
    <name evidence="2" type="ORF">LQG66_17800</name>
</gene>
<dbReference type="InterPro" id="IPR005532">
    <property type="entry name" value="SUMF_dom"/>
</dbReference>
<proteinExistence type="predicted"/>
<feature type="domain" description="Sulfatase-modifying factor enzyme-like" evidence="1">
    <location>
        <begin position="13"/>
        <end position="295"/>
    </location>
</feature>
<dbReference type="InterPro" id="IPR016187">
    <property type="entry name" value="CTDL_fold"/>
</dbReference>
<evidence type="ECO:0000313" key="2">
    <source>
        <dbReference type="EMBL" id="UFZ08033.1"/>
    </source>
</evidence>
<dbReference type="Proteomes" id="UP001431010">
    <property type="component" value="Chromosome"/>
</dbReference>
<accession>A0ABY3RMK7</accession>
<dbReference type="PANTHER" id="PTHR23150">
    <property type="entry name" value="SULFATASE MODIFYING FACTOR 1, 2"/>
    <property type="match status" value="1"/>
</dbReference>
<evidence type="ECO:0000259" key="1">
    <source>
        <dbReference type="Pfam" id="PF03781"/>
    </source>
</evidence>
<sequence length="299" mass="33002">MTTATATCLSTYNLVKIKGGSFVMGDADGTGRVHERPASAVTVSDYHLGRYCVTVREYYDFIVDPDGGFQEQWCEYIDPTFILKSGDRFEIAAGAENYPMHEVNYYGAVAYCNWCSLRQGFDYIYDLRTLDADLSKSGFRLPTEAEWEYACVPTATDQGAEETVNFVAYDGAHKTLRAAARNIGGFGCRFAPSNKDAQGTPGIESSRYASPLPVGTLTPNKFGLYEMLGNVNEWCHDRYGSYTNGRKQNPCGPAKGTIRVVRGGHFADALTNLRRSYRSGVHPEAKCEVLGFRIALNSV</sequence>
<dbReference type="InterPro" id="IPR042095">
    <property type="entry name" value="SUMF_sf"/>
</dbReference>
<reference evidence="2" key="1">
    <citation type="journal article" date="2024" name="Antonie Van Leeuwenhoek">
        <title>Bradyrhizobium ontarionense sp. nov., a novel bacterial symbiont isolated from Aeschynomene indica (Indian jointvetch), harbours photosynthesis, nitrogen fixation and nitrous oxide (N2O) reductase genes.</title>
        <authorList>
            <person name="Bromfield E.S.P."/>
            <person name="Cloutier S."/>
        </authorList>
    </citation>
    <scope>NUCLEOTIDE SEQUENCE</scope>
    <source>
        <strain evidence="2">A19</strain>
    </source>
</reference>
<dbReference type="SUPFAM" id="SSF56436">
    <property type="entry name" value="C-type lectin-like"/>
    <property type="match status" value="1"/>
</dbReference>
<dbReference type="InterPro" id="IPR051043">
    <property type="entry name" value="Sulfatase_Mod_Factor_Kinase"/>
</dbReference>
<dbReference type="RefSeq" id="WP_231327482.1">
    <property type="nucleotide sequence ID" value="NZ_CP088156.1"/>
</dbReference>
<protein>
    <submittedName>
        <fullName evidence="2">Formylglycine-generating enzyme family protein</fullName>
    </submittedName>
</protein>
<dbReference type="Pfam" id="PF03781">
    <property type="entry name" value="FGE-sulfatase"/>
    <property type="match status" value="1"/>
</dbReference>
<dbReference type="EMBL" id="CP088156">
    <property type="protein sequence ID" value="UFZ08033.1"/>
    <property type="molecule type" value="Genomic_DNA"/>
</dbReference>
<name>A0ABY3RMK7_9BRAD</name>